<reference evidence="1" key="1">
    <citation type="submission" date="2021-02" db="EMBL/GenBank/DDBJ databases">
        <authorList>
            <person name="Dougan E. K."/>
            <person name="Rhodes N."/>
            <person name="Thang M."/>
            <person name="Chan C."/>
        </authorList>
    </citation>
    <scope>NUCLEOTIDE SEQUENCE</scope>
</reference>
<feature type="non-terminal residue" evidence="1">
    <location>
        <position position="470"/>
    </location>
</feature>
<dbReference type="AlphaFoldDB" id="A0A813FQI2"/>
<proteinExistence type="predicted"/>
<sequence>MALPVVLGFRSDGEAQHTVSVCRTDVPGVRTRRLEIAKERWRRCERQAALYDGFACWRATARRGAAVRDAGICLLRGRLRCMLIQSWAGWQAFTRCRWRCELHGLLVGCLRRGTVLRTWLMAALDASTVRRGRLRRAFRGWVRRSRWSGQVLARSATADWARAATRLSSSFLYWRSECLRQRVIASAAWAAVPEVLSSWLDFIRDQKEEFAAREAILARRRRKGNLVRWHFLSGRSRSWKSRLSDVLRRRLFQGFAWWHAAVEIMHSRNAELVGQADLKLLARIQSWALQAWLQVVSRSCKARHCSGAVVARRRSEVLMEWAKGTQASFTQGSQQLRLRDQAFLAWRAHSVCRRSWKRRTSQASLLCRSSRAVRSLQSWSYLAAYGRRSKGLHEAALHLWSVTSLRGALDGWSSRASLMRKRAEMKEAALRKLAIRKGIVALKHWHSSSSSSRRRQGLGESVVAQFLLSL</sequence>
<dbReference type="EMBL" id="CAJNNV010025549">
    <property type="protein sequence ID" value="CAE8615043.1"/>
    <property type="molecule type" value="Genomic_DNA"/>
</dbReference>
<name>A0A813FQI2_POLGL</name>
<evidence type="ECO:0000313" key="2">
    <source>
        <dbReference type="Proteomes" id="UP000654075"/>
    </source>
</evidence>
<keyword evidence="2" id="KW-1185">Reference proteome</keyword>
<comment type="caution">
    <text evidence="1">The sequence shown here is derived from an EMBL/GenBank/DDBJ whole genome shotgun (WGS) entry which is preliminary data.</text>
</comment>
<accession>A0A813FQI2</accession>
<feature type="non-terminal residue" evidence="1">
    <location>
        <position position="1"/>
    </location>
</feature>
<dbReference type="Proteomes" id="UP000654075">
    <property type="component" value="Unassembled WGS sequence"/>
</dbReference>
<organism evidence="1 2">
    <name type="scientific">Polarella glacialis</name>
    <name type="common">Dinoflagellate</name>
    <dbReference type="NCBI Taxonomy" id="89957"/>
    <lineage>
        <taxon>Eukaryota</taxon>
        <taxon>Sar</taxon>
        <taxon>Alveolata</taxon>
        <taxon>Dinophyceae</taxon>
        <taxon>Suessiales</taxon>
        <taxon>Suessiaceae</taxon>
        <taxon>Polarella</taxon>
    </lineage>
</organism>
<gene>
    <name evidence="1" type="ORF">PGLA1383_LOCUS32760</name>
</gene>
<protein>
    <submittedName>
        <fullName evidence="1">Uncharacterized protein</fullName>
    </submittedName>
</protein>
<evidence type="ECO:0000313" key="1">
    <source>
        <dbReference type="EMBL" id="CAE8615043.1"/>
    </source>
</evidence>